<gene>
    <name evidence="1" type="ORF">WMO66_14375</name>
</gene>
<sequence>MKKTRSKNLRSFLFLLLAAAACLVFFHYNNRVILYNVPGDVAEIGAHPANNRQYRATVWMGVHANELYFYTRTELLVNRTKYGGKLCIFKDETACNISRLSYDTNNVRIMGQSGKYLYYWANKQENNYSLYCYDLSTNTKQAIYRGDPHGKKTSYFAEDGTCYFPLEVEHPEDVPQFVHVSGTEVLEVCPLTKGYPLGDRTYEVVAGYGDVEAERIFCKDRDGITTELTFEKCRASTRAIIPCAGGLLIHNDRLSTMLYYICDDGEMTLLFSLPCLASQSSVQTCGSTVYLSVKRYVSLGEIGMRRLENDTEEGTWRIDLKDGTKEKINDYIFCGMYNFDDTCIYCCDEDGNIYRMELDGEVSPILVRNN</sequence>
<comment type="caution">
    <text evidence="1">The sequence shown here is derived from an EMBL/GenBank/DDBJ whole genome shotgun (WGS) entry which is preliminary data.</text>
</comment>
<dbReference type="SUPFAM" id="SSF69304">
    <property type="entry name" value="Tricorn protease N-terminal domain"/>
    <property type="match status" value="1"/>
</dbReference>
<protein>
    <recommendedName>
        <fullName evidence="3">DUF5050 domain-containing protein</fullName>
    </recommendedName>
</protein>
<dbReference type="PROSITE" id="PS51257">
    <property type="entry name" value="PROKAR_LIPOPROTEIN"/>
    <property type="match status" value="1"/>
</dbReference>
<keyword evidence="2" id="KW-1185">Reference proteome</keyword>
<evidence type="ECO:0008006" key="3">
    <source>
        <dbReference type="Google" id="ProtNLM"/>
    </source>
</evidence>
<dbReference type="EMBL" id="JBBMFF010000280">
    <property type="protein sequence ID" value="MEQ2512413.1"/>
    <property type="molecule type" value="Genomic_DNA"/>
</dbReference>
<reference evidence="1 2" key="1">
    <citation type="submission" date="2024-03" db="EMBL/GenBank/DDBJ databases">
        <title>Human intestinal bacterial collection.</title>
        <authorList>
            <person name="Pauvert C."/>
            <person name="Hitch T.C.A."/>
            <person name="Clavel T."/>
        </authorList>
    </citation>
    <scope>NUCLEOTIDE SEQUENCE [LARGE SCALE GENOMIC DNA]</scope>
    <source>
        <strain evidence="1 2">CLA-AA-H192</strain>
    </source>
</reference>
<evidence type="ECO:0000313" key="2">
    <source>
        <dbReference type="Proteomes" id="UP001491552"/>
    </source>
</evidence>
<organism evidence="1 2">
    <name type="scientific">Faecousia intestinalis</name>
    <dbReference type="NCBI Taxonomy" id="3133167"/>
    <lineage>
        <taxon>Bacteria</taxon>
        <taxon>Bacillati</taxon>
        <taxon>Bacillota</taxon>
        <taxon>Clostridia</taxon>
        <taxon>Eubacteriales</taxon>
        <taxon>Oscillospiraceae</taxon>
        <taxon>Faecousia</taxon>
    </lineage>
</organism>
<proteinExistence type="predicted"/>
<accession>A0ABV1GAH2</accession>
<evidence type="ECO:0000313" key="1">
    <source>
        <dbReference type="EMBL" id="MEQ2512413.1"/>
    </source>
</evidence>
<dbReference type="Proteomes" id="UP001491552">
    <property type="component" value="Unassembled WGS sequence"/>
</dbReference>
<name>A0ABV1GAH2_9FIRM</name>
<dbReference type="RefSeq" id="WP_349137040.1">
    <property type="nucleotide sequence ID" value="NZ_JBBMFF010000280.1"/>
</dbReference>